<accession>A0A7S6R7B5</accession>
<protein>
    <submittedName>
        <fullName evidence="1">Uncharacterized protein</fullName>
    </submittedName>
</protein>
<proteinExistence type="predicted"/>
<organism evidence="1 2">
    <name type="scientific">Burkholderia phage Maja</name>
    <dbReference type="NCBI Taxonomy" id="2767571"/>
    <lineage>
        <taxon>Viruses</taxon>
        <taxon>Duplodnaviria</taxon>
        <taxon>Heunggongvirae</taxon>
        <taxon>Uroviricota</taxon>
        <taxon>Caudoviricetes</taxon>
        <taxon>Lindbergviridae</taxon>
        <taxon>Gladiolivirus</taxon>
        <taxon>Gladiolivirus maja</taxon>
    </lineage>
</organism>
<dbReference type="EMBL" id="MT708549">
    <property type="protein sequence ID" value="QOV06310.1"/>
    <property type="molecule type" value="Genomic_DNA"/>
</dbReference>
<name>A0A7S6R7B5_9CAUD</name>
<evidence type="ECO:0000313" key="1">
    <source>
        <dbReference type="EMBL" id="QOV06310.1"/>
    </source>
</evidence>
<gene>
    <name evidence="1" type="ORF">CPT_Maja_090</name>
</gene>
<evidence type="ECO:0000313" key="2">
    <source>
        <dbReference type="Proteomes" id="UP000593952"/>
    </source>
</evidence>
<keyword evidence="2" id="KW-1185">Reference proteome</keyword>
<dbReference type="Proteomes" id="UP000593952">
    <property type="component" value="Segment"/>
</dbReference>
<reference evidence="1 2" key="1">
    <citation type="submission" date="2020-07" db="EMBL/GenBank/DDBJ databases">
        <title>Complete genome sequence of Burkholderia gladioli phage Maja.</title>
        <authorList>
            <person name="Yu Z."/>
            <person name="Yao G.W."/>
            <person name="Guadalupe Vizoso-Pinto M."/>
            <person name="Sun L."/>
            <person name="Le T."/>
            <person name="Gonzalez C."/>
            <person name="Young R."/>
            <person name="Liu M."/>
        </authorList>
    </citation>
    <scope>NUCLEOTIDE SEQUENCE [LARGE SCALE GENOMIC DNA]</scope>
</reference>
<sequence>MLLDDQVEALKFARERIQNGAKYICHQISLFYLQNPNIIHEDYILSEIYRFGLCERCTSFTTFVSVISGVEVPFGYIPILQQARLRWLDEMIEKRKITRAAPHAGWAISESRGPYGWRKTYDGSVPAKGPYDV</sequence>